<dbReference type="PROSITE" id="PS50157">
    <property type="entry name" value="ZINC_FINGER_C2H2_2"/>
    <property type="match status" value="1"/>
</dbReference>
<feature type="compositionally biased region" description="Low complexity" evidence="2">
    <location>
        <begin position="494"/>
        <end position="516"/>
    </location>
</feature>
<evidence type="ECO:0000313" key="5">
    <source>
        <dbReference type="Proteomes" id="UP000566819"/>
    </source>
</evidence>
<keyword evidence="5" id="KW-1185">Reference proteome</keyword>
<reference evidence="4 5" key="1">
    <citation type="submission" date="2020-03" db="EMBL/GenBank/DDBJ databases">
        <title>Draft Genome Sequence of Cudoniella acicularis.</title>
        <authorList>
            <person name="Buettner E."/>
            <person name="Kellner H."/>
        </authorList>
    </citation>
    <scope>NUCLEOTIDE SEQUENCE [LARGE SCALE GENOMIC DNA]</scope>
    <source>
        <strain evidence="4 5">DSM 108380</strain>
    </source>
</reference>
<comment type="caution">
    <text evidence="4">The sequence shown here is derived from an EMBL/GenBank/DDBJ whole genome shotgun (WGS) entry which is preliminary data.</text>
</comment>
<feature type="region of interest" description="Disordered" evidence="2">
    <location>
        <begin position="549"/>
        <end position="572"/>
    </location>
</feature>
<proteinExistence type="predicted"/>
<accession>A0A8H4QY99</accession>
<protein>
    <recommendedName>
        <fullName evidence="3">C2H2-type domain-containing protein</fullName>
    </recommendedName>
</protein>
<evidence type="ECO:0000256" key="2">
    <source>
        <dbReference type="SAM" id="MobiDB-lite"/>
    </source>
</evidence>
<feature type="compositionally biased region" description="Polar residues" evidence="2">
    <location>
        <begin position="559"/>
        <end position="570"/>
    </location>
</feature>
<feature type="region of interest" description="Disordered" evidence="2">
    <location>
        <begin position="486"/>
        <end position="531"/>
    </location>
</feature>
<name>A0A8H4QY99_9HELO</name>
<feature type="compositionally biased region" description="Low complexity" evidence="2">
    <location>
        <begin position="398"/>
        <end position="415"/>
    </location>
</feature>
<dbReference type="AlphaFoldDB" id="A0A8H4QY99"/>
<sequence>MTRNSGEIDNNMGKSSQHIRWDRNFGQGIIGELPVLEGQNVVQEVKSPSTSRTTSSKRLFRQGFHYWVAFERNLSPNISDLKKRTCPVAECEECFGSELQMRQHLKGCLHLEKGIYRCHETDKIERIGKCETKGCRELQQYKSLFSNAMHTLGRRLSRGCRPGRLVNKISKKYSKPSHIFGVDPRIPYPESDWGSAMDNSDVPPEYTSFCSEWAQDHPIELSSDRDVVELSAPHGYAELHAGYAITPEHFGQSEPDIPELGVADGDSTQASQLLSHGTYQPTELFTATNSVFEHQKDNNVAQNVQADGWELTPSECDTAPENFPNMYYSNNSFSMTNAPTMSAPCQQTPQPSNVIRPYDCTELVSPLKEGDWNGTYPSTCNVSPIGMFRGSDVNQGNSVFSASPSPSASGTSVSSIDSIKTPDSTPAPFVNFFNQPDGSFPDLIKDFEALESTKNVMNSLQAYRVYQEPVKDEFYLHEAVPMSTNQSHPATFASQWSSGSSSNADQSFSSSSSYTSDTLHEEFQTQHQPQLTNKTEIPFQQPMPIPQHQIRRKPVASPSPENHSPVQQLSPGIDYSTKVVARARSSVRPTPHHCQYCPQRFTDKSNRKRHVTYSCKKRPNYTTNKEKKTLQMQLWELQIAFHSTLQPTCSSKEVL</sequence>
<feature type="domain" description="C2H2-type" evidence="3">
    <location>
        <begin position="592"/>
        <end position="619"/>
    </location>
</feature>
<evidence type="ECO:0000259" key="3">
    <source>
        <dbReference type="PROSITE" id="PS50157"/>
    </source>
</evidence>
<dbReference type="EMBL" id="JAAMPI010002059">
    <property type="protein sequence ID" value="KAF4619044.1"/>
    <property type="molecule type" value="Genomic_DNA"/>
</dbReference>
<dbReference type="GO" id="GO:0008270">
    <property type="term" value="F:zinc ion binding"/>
    <property type="evidence" value="ECO:0007669"/>
    <property type="project" value="UniProtKB-KW"/>
</dbReference>
<gene>
    <name evidence="4" type="ORF">G7Y89_g14802</name>
</gene>
<evidence type="ECO:0000313" key="4">
    <source>
        <dbReference type="EMBL" id="KAF4619044.1"/>
    </source>
</evidence>
<dbReference type="Proteomes" id="UP000566819">
    <property type="component" value="Unassembled WGS sequence"/>
</dbReference>
<evidence type="ECO:0000256" key="1">
    <source>
        <dbReference type="PROSITE-ProRule" id="PRU00042"/>
    </source>
</evidence>
<keyword evidence="1" id="KW-0862">Zinc</keyword>
<dbReference type="OrthoDB" id="3544009at2759"/>
<feature type="region of interest" description="Disordered" evidence="2">
    <location>
        <begin position="398"/>
        <end position="420"/>
    </location>
</feature>
<keyword evidence="1" id="KW-0863">Zinc-finger</keyword>
<dbReference type="InterPro" id="IPR013087">
    <property type="entry name" value="Znf_C2H2_type"/>
</dbReference>
<dbReference type="PROSITE" id="PS00028">
    <property type="entry name" value="ZINC_FINGER_C2H2_1"/>
    <property type="match status" value="1"/>
</dbReference>
<organism evidence="4 5">
    <name type="scientific">Cudoniella acicularis</name>
    <dbReference type="NCBI Taxonomy" id="354080"/>
    <lineage>
        <taxon>Eukaryota</taxon>
        <taxon>Fungi</taxon>
        <taxon>Dikarya</taxon>
        <taxon>Ascomycota</taxon>
        <taxon>Pezizomycotina</taxon>
        <taxon>Leotiomycetes</taxon>
        <taxon>Helotiales</taxon>
        <taxon>Tricladiaceae</taxon>
        <taxon>Cudoniella</taxon>
    </lineage>
</organism>
<keyword evidence="1" id="KW-0479">Metal-binding</keyword>